<dbReference type="PANTHER" id="PTHR46957:SF3">
    <property type="entry name" value="CYTOKINE RECEPTOR"/>
    <property type="match status" value="1"/>
</dbReference>
<dbReference type="InterPro" id="IPR029021">
    <property type="entry name" value="Prot-tyrosine_phosphatase-like"/>
</dbReference>
<evidence type="ECO:0000256" key="1">
    <source>
        <dbReference type="SAM" id="MobiDB-lite"/>
    </source>
</evidence>
<evidence type="ECO:0000313" key="3">
    <source>
        <dbReference type="EMBL" id="OUC43306.1"/>
    </source>
</evidence>
<dbReference type="PANTHER" id="PTHR46957">
    <property type="entry name" value="CYTOKINE RECEPTOR"/>
    <property type="match status" value="1"/>
</dbReference>
<gene>
    <name evidence="3" type="ORF">D917_09841</name>
</gene>
<reference evidence="3 4" key="1">
    <citation type="submission" date="2015-04" db="EMBL/GenBank/DDBJ databases">
        <title>Draft genome of the roundworm Trichinella nativa.</title>
        <authorList>
            <person name="Mitreva M."/>
        </authorList>
    </citation>
    <scope>NUCLEOTIDE SEQUENCE [LARGE SCALE GENOMIC DNA]</scope>
    <source>
        <strain evidence="3 4">ISS45</strain>
    </source>
</reference>
<evidence type="ECO:0000256" key="2">
    <source>
        <dbReference type="SAM" id="Phobius"/>
    </source>
</evidence>
<dbReference type="Proteomes" id="UP000243006">
    <property type="component" value="Unassembled WGS sequence"/>
</dbReference>
<organism evidence="3 4">
    <name type="scientific">Trichinella nativa</name>
    <dbReference type="NCBI Taxonomy" id="6335"/>
    <lineage>
        <taxon>Eukaryota</taxon>
        <taxon>Metazoa</taxon>
        <taxon>Ecdysozoa</taxon>
        <taxon>Nematoda</taxon>
        <taxon>Enoplea</taxon>
        <taxon>Dorylaimia</taxon>
        <taxon>Trichinellida</taxon>
        <taxon>Trichinellidae</taxon>
        <taxon>Trichinella</taxon>
    </lineage>
</organism>
<feature type="non-terminal residue" evidence="3">
    <location>
        <position position="207"/>
    </location>
</feature>
<name>A0A1Y3EHJ5_9BILA</name>
<dbReference type="AlphaFoldDB" id="A0A1Y3EHJ5"/>
<dbReference type="SUPFAM" id="SSF52799">
    <property type="entry name" value="(Phosphotyrosine protein) phosphatases II"/>
    <property type="match status" value="1"/>
</dbReference>
<dbReference type="InterPro" id="IPR050713">
    <property type="entry name" value="RTP_Phos/Ushers"/>
</dbReference>
<keyword evidence="2" id="KW-0812">Transmembrane</keyword>
<evidence type="ECO:0000313" key="4">
    <source>
        <dbReference type="Proteomes" id="UP000243006"/>
    </source>
</evidence>
<feature type="transmembrane region" description="Helical" evidence="2">
    <location>
        <begin position="35"/>
        <end position="57"/>
    </location>
</feature>
<dbReference type="EMBL" id="LVZM01015449">
    <property type="protein sequence ID" value="OUC43306.1"/>
    <property type="molecule type" value="Genomic_DNA"/>
</dbReference>
<accession>A0A1Y3EHJ5</accession>
<comment type="caution">
    <text evidence="3">The sequence shown here is derived from an EMBL/GenBank/DDBJ whole genome shotgun (WGS) entry which is preliminary data.</text>
</comment>
<feature type="region of interest" description="Disordered" evidence="1">
    <location>
        <begin position="79"/>
        <end position="118"/>
    </location>
</feature>
<keyword evidence="2" id="KW-1133">Transmembrane helix</keyword>
<protein>
    <submittedName>
        <fullName evidence="3">Uncharacterized protein</fullName>
    </submittedName>
</protein>
<keyword evidence="2" id="KW-0472">Membrane</keyword>
<sequence length="207" mass="22982">MRVRTHPWVWMKRVDALSCHCLPCRPYETSVSVGVILTVVLVFTVLISALMAMAVFVRRRRFNWPTEWAKIRAKLTTTAGQSTDKQPVGGVTPTSGAKGGGKSKSVATPSQTKAQTRVRWKVPARLPDKSTNVGTKLLSPFYKPTGPSSLDDTRPVDQVDFASHVRAMGADSDFLFSEEFEELKSVGRNQSMSAAYLPSNRYKNRFT</sequence>
<proteinExistence type="predicted"/>
<dbReference type="GO" id="GO:0016020">
    <property type="term" value="C:membrane"/>
    <property type="evidence" value="ECO:0007669"/>
    <property type="project" value="UniProtKB-SubCell"/>
</dbReference>
<feature type="compositionally biased region" description="Polar residues" evidence="1">
    <location>
        <begin position="106"/>
        <end position="115"/>
    </location>
</feature>